<gene>
    <name evidence="6" type="ORF">B9Z65_3055</name>
</gene>
<name>A0A2P7ZU99_9PEZI</name>
<proteinExistence type="inferred from homology"/>
<organism evidence="6 7">
    <name type="scientific">Elsinoe australis</name>
    <dbReference type="NCBI Taxonomy" id="40998"/>
    <lineage>
        <taxon>Eukaryota</taxon>
        <taxon>Fungi</taxon>
        <taxon>Dikarya</taxon>
        <taxon>Ascomycota</taxon>
        <taxon>Pezizomycotina</taxon>
        <taxon>Dothideomycetes</taxon>
        <taxon>Dothideomycetidae</taxon>
        <taxon>Myriangiales</taxon>
        <taxon>Elsinoaceae</taxon>
        <taxon>Elsinoe</taxon>
    </lineage>
</organism>
<dbReference type="InterPro" id="IPR029058">
    <property type="entry name" value="AB_hydrolase_fold"/>
</dbReference>
<keyword evidence="7" id="KW-1185">Reference proteome</keyword>
<evidence type="ECO:0000256" key="5">
    <source>
        <dbReference type="PIRSR" id="PIRSR018169-1"/>
    </source>
</evidence>
<dbReference type="GO" id="GO:0016042">
    <property type="term" value="P:lipid catabolic process"/>
    <property type="evidence" value="ECO:0007669"/>
    <property type="project" value="UniProtKB-KW"/>
</dbReference>
<dbReference type="PANTHER" id="PTHR10272:SF7">
    <property type="entry name" value="PHOSPHOLIPASE-RELATED"/>
    <property type="match status" value="1"/>
</dbReference>
<evidence type="ECO:0000256" key="3">
    <source>
        <dbReference type="ARBA" id="ARBA00023098"/>
    </source>
</evidence>
<comment type="similarity">
    <text evidence="4">Belongs to the serine esterase family.</text>
</comment>
<accession>A0A2P7ZU99</accession>
<dbReference type="InterPro" id="IPR016715">
    <property type="entry name" value="PAF_acetylhydro_eukaryote"/>
</dbReference>
<feature type="active site" description="Charge relay system" evidence="5">
    <location>
        <position position="310"/>
    </location>
</feature>
<keyword evidence="1 4" id="KW-0378">Hydrolase</keyword>
<evidence type="ECO:0000256" key="4">
    <source>
        <dbReference type="PIRNR" id="PIRNR018169"/>
    </source>
</evidence>
<dbReference type="EMBL" id="NHZQ01000121">
    <property type="protein sequence ID" value="PSK51788.1"/>
    <property type="molecule type" value="Genomic_DNA"/>
</dbReference>
<dbReference type="AlphaFoldDB" id="A0A2P7ZU99"/>
<sequence>MSFLSRFSPVPSFPPLPGPYHVGTVDVEIDVKELESPVPQPEDAPATIAYRIFYPCEKPKDHHARPVYWIPSPQKENLASLIKFGGISDRMAGFLAAFPTPVSHIHIPAIRSASLLAPKTTTDRYPVTIFSHGLAGTRNLYSHLCASLSSYGQIVIAPSHRDGSAPIAHVRATSSTPAQKVPNISIPYSGADEVFSARDRQLRIRCWEVGLAYTSLLAIDSGAAITNLDENFNSKKQKEEVLSRFKGTFDLRPGAVTFAGHSFGGVTSIQFVKSVYYASSLPAEGTLFRPREGSSIIEQITKGTKLVLFDPWMIPVFSPFQTALKEKPLPCFDGPDAPGGKAVIAIVSEGFWKWKQNLNEVVAMMRVPRQGKGLEPGRAWYAVGSKHFSQSDFGVLFSWLLERFMKAANGRELLEGNVKLVNGMLRENGVEIAMDEGINGEEKVEGINGEEKVEGAANGMANGGVNGVDGGQVEQPVSQAMPNMLDEKVWIKIPVD</sequence>
<dbReference type="EC" id="3.1.1.47" evidence="4"/>
<evidence type="ECO:0000256" key="2">
    <source>
        <dbReference type="ARBA" id="ARBA00022963"/>
    </source>
</evidence>
<keyword evidence="3 4" id="KW-0443">Lipid metabolism</keyword>
<reference evidence="6 7" key="1">
    <citation type="submission" date="2017-05" db="EMBL/GenBank/DDBJ databases">
        <title>Draft genome sequence of Elsinoe australis.</title>
        <authorList>
            <person name="Cheng Q."/>
        </authorList>
    </citation>
    <scope>NUCLEOTIDE SEQUENCE [LARGE SCALE GENOMIC DNA]</scope>
    <source>
        <strain evidence="6 7">NL1</strain>
    </source>
</reference>
<evidence type="ECO:0000313" key="7">
    <source>
        <dbReference type="Proteomes" id="UP000243723"/>
    </source>
</evidence>
<comment type="catalytic activity">
    <reaction evidence="4">
        <text>a 1-O-alkyl-2-acetyl-sn-glycero-3-phosphocholine + H2O = a 1-O-alkyl-sn-glycero-3-phosphocholine + acetate + H(+)</text>
        <dbReference type="Rhea" id="RHEA:17777"/>
        <dbReference type="ChEBI" id="CHEBI:15377"/>
        <dbReference type="ChEBI" id="CHEBI:15378"/>
        <dbReference type="ChEBI" id="CHEBI:30089"/>
        <dbReference type="ChEBI" id="CHEBI:30909"/>
        <dbReference type="ChEBI" id="CHEBI:36707"/>
        <dbReference type="EC" id="3.1.1.47"/>
    </reaction>
</comment>
<protein>
    <recommendedName>
        <fullName evidence="4">Putative phospholipase</fullName>
        <ecNumber evidence="4">3.1.1.47</ecNumber>
    </recommendedName>
</protein>
<keyword evidence="2 4" id="KW-0442">Lipid degradation</keyword>
<dbReference type="SUPFAM" id="SSF53474">
    <property type="entry name" value="alpha/beta-Hydrolases"/>
    <property type="match status" value="1"/>
</dbReference>
<evidence type="ECO:0000256" key="1">
    <source>
        <dbReference type="ARBA" id="ARBA00022801"/>
    </source>
</evidence>
<dbReference type="STRING" id="40998.A0A2P7ZU99"/>
<dbReference type="Gene3D" id="3.40.50.1820">
    <property type="entry name" value="alpha/beta hydrolase"/>
    <property type="match status" value="1"/>
</dbReference>
<dbReference type="PIRSF" id="PIRSF018169">
    <property type="entry name" value="PAF_acetylhydrolase"/>
    <property type="match status" value="1"/>
</dbReference>
<dbReference type="Pfam" id="PF03403">
    <property type="entry name" value="PAF-AH_p_II"/>
    <property type="match status" value="1"/>
</dbReference>
<dbReference type="OrthoDB" id="2363873at2759"/>
<dbReference type="Proteomes" id="UP000243723">
    <property type="component" value="Unassembled WGS sequence"/>
</dbReference>
<comment type="caution">
    <text evidence="6">The sequence shown here is derived from an EMBL/GenBank/DDBJ whole genome shotgun (WGS) entry which is preliminary data.</text>
</comment>
<feature type="active site" description="Nucleophile" evidence="5">
    <location>
        <position position="262"/>
    </location>
</feature>
<dbReference type="GO" id="GO:0003847">
    <property type="term" value="F:1-alkyl-2-acetylglycerophosphocholine esterase activity"/>
    <property type="evidence" value="ECO:0007669"/>
    <property type="project" value="UniProtKB-UniRule"/>
</dbReference>
<feature type="active site" description="Charge relay system" evidence="5">
    <location>
        <position position="387"/>
    </location>
</feature>
<dbReference type="PANTHER" id="PTHR10272">
    <property type="entry name" value="PLATELET-ACTIVATING FACTOR ACETYLHYDROLASE"/>
    <property type="match status" value="1"/>
</dbReference>
<evidence type="ECO:0000313" key="6">
    <source>
        <dbReference type="EMBL" id="PSK51788.1"/>
    </source>
</evidence>